<evidence type="ECO:0000313" key="2">
    <source>
        <dbReference type="Proteomes" id="UP001732700"/>
    </source>
</evidence>
<reference evidence="1" key="1">
    <citation type="submission" date="2021-05" db="EMBL/GenBank/DDBJ databases">
        <authorList>
            <person name="Scholz U."/>
            <person name="Mascher M."/>
            <person name="Fiebig A."/>
        </authorList>
    </citation>
    <scope>NUCLEOTIDE SEQUENCE [LARGE SCALE GENOMIC DNA]</scope>
</reference>
<dbReference type="EnsemblPlants" id="AVESA.00010b.r2.5CG0876870.1">
    <property type="protein sequence ID" value="AVESA.00010b.r2.5CG0876870.1.CDS"/>
    <property type="gene ID" value="AVESA.00010b.r2.5CG0876870"/>
</dbReference>
<dbReference type="Proteomes" id="UP001732700">
    <property type="component" value="Chromosome 5C"/>
</dbReference>
<keyword evidence="2" id="KW-1185">Reference proteome</keyword>
<evidence type="ECO:0000313" key="1">
    <source>
        <dbReference type="EnsemblPlants" id="AVESA.00010b.r2.5CG0876870.1.CDS"/>
    </source>
</evidence>
<reference evidence="1" key="2">
    <citation type="submission" date="2025-09" db="UniProtKB">
        <authorList>
            <consortium name="EnsemblPlants"/>
        </authorList>
    </citation>
    <scope>IDENTIFICATION</scope>
</reference>
<protein>
    <submittedName>
        <fullName evidence="1">Uncharacterized protein</fullName>
    </submittedName>
</protein>
<accession>A0ACD5Y2N7</accession>
<sequence>MHAVTVRVVELLRSTMLDSMVPSLPLHRLALVCALPFVLFASRQAEGTTRKGTALMSQAAALLHWRSSIMYSSKHQLGTWRDDGKYPCNWTGITCGATQSRGGTKVKVIRGIFLGGAGILGRLDNLRFQSLPYLVNLDLSDNQLSGAIPHGIHSLSMLSTLNFSSGQLSGNIPSSICNLGRLTLIDLSINNLTGQIPPALGNLSRLDILNLGDNRLSGDIPWQIGQLRNMRNMQLYSNILSGQIPSTLANLTNLEYLDFYGNRLSGHISKDLGKIQTLKVLYLGNNNLDDAIPPSLGMLSSLIFLDFSYNHLTGSIPASVAGNLTSLTFFSISDNHITGSVPHEFGKLLNLEALDLSINSIAGSVPASIGNMSSLSQINIYSNNLSGELPNEFGNLVWMTGMRLFTNQLSGPLPSTLSNLTDLVIIELSDNQLTGPLPDLYQSKKLKIFIAYNNRLDGHVPKGLRDCSSLTVLGIDTNQIEGDIAEAFGVYPHLSDIDLSSNKFVGRLSPNWGSCQNLTRMFFADNMIEGDIPSEFGELKNLVMLKLSFNRLTSEIPQEIGKLINLYWMDLGNNQLTGQIPKQIGQIRNLEILDFSSNRLSGQIPEELGSCLKLQSLQMNNNSLTGCLPRSLGHLTYMQRMFDLSMNSLNGPIPLELGKLEVLMFVNLSRNQLSGSIPLSVSSMQSLSILDVSYNFLEGPIPKGIHNASTEWFVHNKGLCGDLVDMPPCNLPHGDHTRKHKNLILAVSVSMFGISILIATGVITLVICRKKVYQKTDFERTRGVFSVWSFDGRMAFEDIIIATENFDEKHCIGEGSYGIVYKAELRDGHVVAVKKLHIGNEEAHDEERFHHEIEMLTKIRQRSIVKFYGYCSHPQYRFIVCQLIERGNLASILSNDEEAVQLNWQRRTTLIRDVAQAIAYLHHDVHPPIIHRDITSRNILLDADYRAFVSDFGIARMLKPDSSNWSTLAGTYGYIAPEFSYTSVVTEKCDVYSFGVVALEVLMGKHPGDMQQFLSLLNDQFLPEEILDTQLPQPKNDEARDVQRCISVALDCLLPSPRERPTMLKVYRDLSK</sequence>
<name>A0ACD5Y2N7_AVESA</name>
<organism evidence="1 2">
    <name type="scientific">Avena sativa</name>
    <name type="common">Oat</name>
    <dbReference type="NCBI Taxonomy" id="4498"/>
    <lineage>
        <taxon>Eukaryota</taxon>
        <taxon>Viridiplantae</taxon>
        <taxon>Streptophyta</taxon>
        <taxon>Embryophyta</taxon>
        <taxon>Tracheophyta</taxon>
        <taxon>Spermatophyta</taxon>
        <taxon>Magnoliopsida</taxon>
        <taxon>Liliopsida</taxon>
        <taxon>Poales</taxon>
        <taxon>Poaceae</taxon>
        <taxon>BOP clade</taxon>
        <taxon>Pooideae</taxon>
        <taxon>Poodae</taxon>
        <taxon>Poeae</taxon>
        <taxon>Poeae Chloroplast Group 1 (Aveneae type)</taxon>
        <taxon>Aveninae</taxon>
        <taxon>Avena</taxon>
    </lineage>
</organism>
<proteinExistence type="predicted"/>